<keyword evidence="1" id="KW-0812">Transmembrane</keyword>
<dbReference type="Proteomes" id="UP000558997">
    <property type="component" value="Unassembled WGS sequence"/>
</dbReference>
<comment type="caution">
    <text evidence="2">The sequence shown here is derived from an EMBL/GenBank/DDBJ whole genome shotgun (WGS) entry which is preliminary data.</text>
</comment>
<feature type="transmembrane region" description="Helical" evidence="1">
    <location>
        <begin position="21"/>
        <end position="42"/>
    </location>
</feature>
<sequence>MTTLMFRNVFLKSLYDARRGLIGWSIAIAALVLLESALWPSIRDMPNLHQLYQSFPEELRKFFNLDAMTTGRGFLNAELFTLLLPGLFLVYGIGHGARALAGEEERGTLELLLVTPISGARVVVDKALALAVSVTTLGVVLFVATSIGSLAFGLGISVPDAAGGALAMTLLGLEFGVLALAAGALFGRRSTAVAVASAAATAAYVVYAAGLVLPRFASWQPYSPVHQAFHDGPLGAGFQVSYLWLLAGSALLVVVALPTLDGRDISTAHGS</sequence>
<reference evidence="2 3" key="1">
    <citation type="submission" date="2020-08" db="EMBL/GenBank/DDBJ databases">
        <title>Sequencing the genomes of 1000 actinobacteria strains.</title>
        <authorList>
            <person name="Klenk H.-P."/>
        </authorList>
    </citation>
    <scope>NUCLEOTIDE SEQUENCE [LARGE SCALE GENOMIC DNA]</scope>
    <source>
        <strain evidence="2 3">DSM 17294</strain>
    </source>
</reference>
<keyword evidence="3" id="KW-1185">Reference proteome</keyword>
<accession>A0A841DIT4</accession>
<feature type="transmembrane region" description="Helical" evidence="1">
    <location>
        <begin position="73"/>
        <end position="93"/>
    </location>
</feature>
<evidence type="ECO:0000313" key="2">
    <source>
        <dbReference type="EMBL" id="MBB5978412.1"/>
    </source>
</evidence>
<evidence type="ECO:0000313" key="3">
    <source>
        <dbReference type="Proteomes" id="UP000558997"/>
    </source>
</evidence>
<protein>
    <submittedName>
        <fullName evidence="2">ABC-2 type transport system permease protein</fullName>
    </submittedName>
</protein>
<organism evidence="2 3">
    <name type="scientific">Kribbella solani</name>
    <dbReference type="NCBI Taxonomy" id="236067"/>
    <lineage>
        <taxon>Bacteria</taxon>
        <taxon>Bacillati</taxon>
        <taxon>Actinomycetota</taxon>
        <taxon>Actinomycetes</taxon>
        <taxon>Propionibacteriales</taxon>
        <taxon>Kribbellaceae</taxon>
        <taxon>Kribbella</taxon>
    </lineage>
</organism>
<dbReference type="GO" id="GO:0005886">
    <property type="term" value="C:plasma membrane"/>
    <property type="evidence" value="ECO:0007669"/>
    <property type="project" value="UniProtKB-SubCell"/>
</dbReference>
<keyword evidence="1" id="KW-1133">Transmembrane helix</keyword>
<name>A0A841DIT4_9ACTN</name>
<keyword evidence="1" id="KW-0472">Membrane</keyword>
<proteinExistence type="predicted"/>
<dbReference type="RefSeq" id="WP_202887271.1">
    <property type="nucleotide sequence ID" value="NZ_BAAAVN010000004.1"/>
</dbReference>
<dbReference type="EMBL" id="JACHNF010000001">
    <property type="protein sequence ID" value="MBB5978412.1"/>
    <property type="molecule type" value="Genomic_DNA"/>
</dbReference>
<feature type="transmembrane region" description="Helical" evidence="1">
    <location>
        <begin position="164"/>
        <end position="186"/>
    </location>
</feature>
<feature type="transmembrane region" description="Helical" evidence="1">
    <location>
        <begin position="193"/>
        <end position="216"/>
    </location>
</feature>
<evidence type="ECO:0000256" key="1">
    <source>
        <dbReference type="SAM" id="Phobius"/>
    </source>
</evidence>
<dbReference type="AlphaFoldDB" id="A0A841DIT4"/>
<dbReference type="Pfam" id="PF12679">
    <property type="entry name" value="ABC2_membrane_2"/>
    <property type="match status" value="1"/>
</dbReference>
<feature type="transmembrane region" description="Helical" evidence="1">
    <location>
        <begin position="236"/>
        <end position="257"/>
    </location>
</feature>
<gene>
    <name evidence="2" type="ORF">HDA44_001753</name>
</gene>
<feature type="transmembrane region" description="Helical" evidence="1">
    <location>
        <begin position="127"/>
        <end position="152"/>
    </location>
</feature>
<dbReference type="GO" id="GO:0140359">
    <property type="term" value="F:ABC-type transporter activity"/>
    <property type="evidence" value="ECO:0007669"/>
    <property type="project" value="InterPro"/>
</dbReference>